<protein>
    <submittedName>
        <fullName evidence="2">HN protein</fullName>
    </submittedName>
</protein>
<evidence type="ECO:0000313" key="2">
    <source>
        <dbReference type="EMBL" id="AFV66414.1"/>
    </source>
</evidence>
<organism evidence="2">
    <name type="scientific">Theileria lestoquardi</name>
    <dbReference type="NCBI Taxonomy" id="77054"/>
    <lineage>
        <taxon>Eukaryota</taxon>
        <taxon>Sar</taxon>
        <taxon>Alveolata</taxon>
        <taxon>Apicomplexa</taxon>
        <taxon>Aconoidasida</taxon>
        <taxon>Piroplasmida</taxon>
        <taxon>Theileriidae</taxon>
        <taxon>Theileria</taxon>
    </lineage>
</organism>
<name>K4PK73_THELE</name>
<dbReference type="EMBL" id="JX537949">
    <property type="protein sequence ID" value="AFV66414.1"/>
    <property type="molecule type" value="Genomic_DNA"/>
</dbReference>
<feature type="region of interest" description="Disordered" evidence="1">
    <location>
        <begin position="249"/>
        <end position="348"/>
    </location>
</feature>
<reference evidence="2" key="1">
    <citation type="submission" date="2012-08" db="EMBL/GenBank/DDBJ databases">
        <title>TashHN-like gene in Theileria lestoquardi genome: Identification and partial sequencing of TLesHN gene.</title>
        <authorList>
            <person name="Moosavian H.R."/>
            <person name="Khazraeinia P."/>
            <person name="Haddadzadeh H.R."/>
            <person name="Kazemi B."/>
            <person name="Bandehpour M."/>
            <person name="Koochaki A."/>
            <person name="Namavari M."/>
            <person name="Yarian F."/>
        </authorList>
    </citation>
    <scope>NUCLEOTIDE SEQUENCE</scope>
</reference>
<proteinExistence type="predicted"/>
<dbReference type="AlphaFoldDB" id="K4PK73"/>
<feature type="non-terminal residue" evidence="2">
    <location>
        <position position="1"/>
    </location>
</feature>
<feature type="compositionally biased region" description="Low complexity" evidence="1">
    <location>
        <begin position="323"/>
        <end position="337"/>
    </location>
</feature>
<evidence type="ECO:0000256" key="1">
    <source>
        <dbReference type="SAM" id="MobiDB-lite"/>
    </source>
</evidence>
<feature type="compositionally biased region" description="Polar residues" evidence="1">
    <location>
        <begin position="223"/>
        <end position="232"/>
    </location>
</feature>
<feature type="non-terminal residue" evidence="2">
    <location>
        <position position="348"/>
    </location>
</feature>
<feature type="compositionally biased region" description="Polar residues" evidence="1">
    <location>
        <begin position="295"/>
        <end position="309"/>
    </location>
</feature>
<accession>K4PK73</accession>
<feature type="region of interest" description="Disordered" evidence="1">
    <location>
        <begin position="123"/>
        <end position="235"/>
    </location>
</feature>
<feature type="compositionally biased region" description="Polar residues" evidence="1">
    <location>
        <begin position="259"/>
        <end position="286"/>
    </location>
</feature>
<feature type="compositionally biased region" description="Acidic residues" evidence="1">
    <location>
        <begin position="163"/>
        <end position="173"/>
    </location>
</feature>
<sequence>SQTMNISDIYNSKLPIVEYDENGMTKIKIYPTNNQPIRMVYDGEKLVRSGLLGEKAKIVTVTKFKYSGEVLSMLKLIFRHLRHKKIYCKRKDEYNEIDRKTYQKKILSLSTIQKEDDTKIFHPKTEYYPIPSIPSTRQRQKKGLLKHPKRKNRRRKYVTPSNEDTETSSETEEILNFRFNQRPTHSRDHTSHTTSSLSDTISNSAGLQVEAPPERRIKKPQRRQANIPTQVYQEELEPEIFELEISSDSDMDVDEPTDSHIQSDSITQTETQPYIPTKDIQTQTDIQKLEDIETQTDIPTSSTQAQTDIQKLEDIETQTDIPTSSTQTQTENTSGSSLPLKKRPYKPD</sequence>
<feature type="compositionally biased region" description="Basic residues" evidence="1">
    <location>
        <begin position="138"/>
        <end position="157"/>
    </location>
</feature>